<dbReference type="PATRIC" id="fig|1608994.3.peg.2854"/>
<protein>
    <submittedName>
        <fullName evidence="1">Uncharacterized protein</fullName>
    </submittedName>
</protein>
<dbReference type="EMBL" id="JYLF01000004">
    <property type="protein sequence ID" value="KMN13461.1"/>
    <property type="molecule type" value="Genomic_DNA"/>
</dbReference>
<proteinExistence type="predicted"/>
<evidence type="ECO:0000313" key="1">
    <source>
        <dbReference type="EMBL" id="KMN13461.1"/>
    </source>
</evidence>
<dbReference type="STRING" id="1608994.TU86_11120"/>
<reference evidence="1 2" key="1">
    <citation type="submission" date="2015-02" db="EMBL/GenBank/DDBJ databases">
        <title>Pseudomonas helleri sp. nov. and Pseudomonas weihenstephanensis sp. nov., isolated from raw cows milk.</title>
        <authorList>
            <person name="von Neubeck M."/>
            <person name="Huptas C."/>
            <person name="Wenning M."/>
            <person name="Scherer S."/>
        </authorList>
    </citation>
    <scope>NUCLEOTIDE SEQUENCE [LARGE SCALE GENOMIC DNA]</scope>
    <source>
        <strain evidence="1 2">DSM 29166</strain>
    </source>
</reference>
<sequence>MFKQPKHIFVNAGVVIAPLPGDVMPAQQIADVSNSLLLAQLSARAKYPQVSQHLEREQACQTMLDNVYWIRLNEPYFALDGVQTLSIDDVVTNQSGGLFTADVRAGFVALVASLKTSPPSERALNVWREQTVWPLHTEHLESTECPVPDRFQVCMKFALMGVGPVIHTLMLSFTTHTVLATDFLNQTLVIDPESKLELQAYSYEMSRRNYANLRGTVVKKLGDKPGQYVMPWSSARLPDPPLDLTRLRG</sequence>
<name>A0A0J6LGI0_9PSED</name>
<dbReference type="Proteomes" id="UP000036325">
    <property type="component" value="Unassembled WGS sequence"/>
</dbReference>
<accession>A0A0J6LGI0</accession>
<evidence type="ECO:0000313" key="2">
    <source>
        <dbReference type="Proteomes" id="UP000036325"/>
    </source>
</evidence>
<dbReference type="AlphaFoldDB" id="A0A0J6LGI0"/>
<comment type="caution">
    <text evidence="1">The sequence shown here is derived from an EMBL/GenBank/DDBJ whole genome shotgun (WGS) entry which is preliminary data.</text>
</comment>
<dbReference type="OrthoDB" id="6990928at2"/>
<organism evidence="1 2">
    <name type="scientific">Pseudomonas weihenstephanensis</name>
    <dbReference type="NCBI Taxonomy" id="1608994"/>
    <lineage>
        <taxon>Bacteria</taxon>
        <taxon>Pseudomonadati</taxon>
        <taxon>Pseudomonadota</taxon>
        <taxon>Gammaproteobacteria</taxon>
        <taxon>Pseudomonadales</taxon>
        <taxon>Pseudomonadaceae</taxon>
        <taxon>Pseudomonas</taxon>
    </lineage>
</organism>
<dbReference type="RefSeq" id="WP_048364368.1">
    <property type="nucleotide sequence ID" value="NZ_JYLF01000004.1"/>
</dbReference>
<gene>
    <name evidence="1" type="ORF">TU86_11120</name>
</gene>